<accession>A0ACB7TRM0</accession>
<comment type="caution">
    <text evidence="1">The sequence shown here is derived from an EMBL/GenBank/DDBJ whole genome shotgun (WGS) entry which is preliminary data.</text>
</comment>
<dbReference type="Proteomes" id="UP000821845">
    <property type="component" value="Chromosome 1"/>
</dbReference>
<protein>
    <submittedName>
        <fullName evidence="1">Uncharacterized protein</fullName>
    </submittedName>
</protein>
<proteinExistence type="predicted"/>
<keyword evidence="2" id="KW-1185">Reference proteome</keyword>
<gene>
    <name evidence="1" type="ORF">HPB50_026564</name>
</gene>
<dbReference type="EMBL" id="CM023481">
    <property type="protein sequence ID" value="KAH6948828.1"/>
    <property type="molecule type" value="Genomic_DNA"/>
</dbReference>
<evidence type="ECO:0000313" key="1">
    <source>
        <dbReference type="EMBL" id="KAH6948828.1"/>
    </source>
</evidence>
<reference evidence="1" key="1">
    <citation type="submission" date="2020-05" db="EMBL/GenBank/DDBJ databases">
        <title>Large-scale comparative analyses of tick genomes elucidate their genetic diversity and vector capacities.</title>
        <authorList>
            <person name="Jia N."/>
            <person name="Wang J."/>
            <person name="Shi W."/>
            <person name="Du L."/>
            <person name="Sun Y."/>
            <person name="Zhan W."/>
            <person name="Jiang J."/>
            <person name="Wang Q."/>
            <person name="Zhang B."/>
            <person name="Ji P."/>
            <person name="Sakyi L.B."/>
            <person name="Cui X."/>
            <person name="Yuan T."/>
            <person name="Jiang B."/>
            <person name="Yang W."/>
            <person name="Lam T.T.-Y."/>
            <person name="Chang Q."/>
            <person name="Ding S."/>
            <person name="Wang X."/>
            <person name="Zhu J."/>
            <person name="Ruan X."/>
            <person name="Zhao L."/>
            <person name="Wei J."/>
            <person name="Que T."/>
            <person name="Du C."/>
            <person name="Cheng J."/>
            <person name="Dai P."/>
            <person name="Han X."/>
            <person name="Huang E."/>
            <person name="Gao Y."/>
            <person name="Liu J."/>
            <person name="Shao H."/>
            <person name="Ye R."/>
            <person name="Li L."/>
            <person name="Wei W."/>
            <person name="Wang X."/>
            <person name="Wang C."/>
            <person name="Yang T."/>
            <person name="Huo Q."/>
            <person name="Li W."/>
            <person name="Guo W."/>
            <person name="Chen H."/>
            <person name="Zhou L."/>
            <person name="Ni X."/>
            <person name="Tian J."/>
            <person name="Zhou Y."/>
            <person name="Sheng Y."/>
            <person name="Liu T."/>
            <person name="Pan Y."/>
            <person name="Xia L."/>
            <person name="Li J."/>
            <person name="Zhao F."/>
            <person name="Cao W."/>
        </authorList>
    </citation>
    <scope>NUCLEOTIDE SEQUENCE</scope>
    <source>
        <strain evidence="1">Hyas-2018</strain>
    </source>
</reference>
<sequence>MSLKHRFLPTRGQTNSRRVAPPLFECTPREPQVIVSAAAVATGAPPRAQVKSGFRAASWAARILAPRPASRASTVIPRTGGPPERRAHHCAPVAAPRVEYAPRSPCARRGSARRGGPAYCAPPLTAASGRYLKAGAASPKSDSRTQRDALSPVVHLFTPPLEMDTRQYHGALDPTGVGGAFGSYRNGRLCCASLAHGGRRSTTARNSTLAFWREAGTEPHYPLLESDVVPVRHARCMSAQTSDTLWAAFANKACGAYANNCRIWVASYNGCPRGRQKPAAGDATKRSELAKR</sequence>
<evidence type="ECO:0000313" key="2">
    <source>
        <dbReference type="Proteomes" id="UP000821845"/>
    </source>
</evidence>
<organism evidence="1 2">
    <name type="scientific">Hyalomma asiaticum</name>
    <name type="common">Tick</name>
    <dbReference type="NCBI Taxonomy" id="266040"/>
    <lineage>
        <taxon>Eukaryota</taxon>
        <taxon>Metazoa</taxon>
        <taxon>Ecdysozoa</taxon>
        <taxon>Arthropoda</taxon>
        <taxon>Chelicerata</taxon>
        <taxon>Arachnida</taxon>
        <taxon>Acari</taxon>
        <taxon>Parasitiformes</taxon>
        <taxon>Ixodida</taxon>
        <taxon>Ixodoidea</taxon>
        <taxon>Ixodidae</taxon>
        <taxon>Hyalomminae</taxon>
        <taxon>Hyalomma</taxon>
    </lineage>
</organism>
<name>A0ACB7TRM0_HYAAI</name>